<dbReference type="InterPro" id="IPR016174">
    <property type="entry name" value="Di-haem_cyt_TM"/>
</dbReference>
<dbReference type="PANTHER" id="PTHR30529">
    <property type="entry name" value="CYTOCHROME B561"/>
    <property type="match status" value="1"/>
</dbReference>
<keyword evidence="8" id="KW-0249">Electron transport</keyword>
<name>A0A1U7JI12_9HYPH</name>
<evidence type="ECO:0000259" key="14">
    <source>
        <dbReference type="Pfam" id="PF01292"/>
    </source>
</evidence>
<evidence type="ECO:0000256" key="10">
    <source>
        <dbReference type="ARBA" id="ARBA00023004"/>
    </source>
</evidence>
<evidence type="ECO:0000256" key="8">
    <source>
        <dbReference type="ARBA" id="ARBA00022982"/>
    </source>
</evidence>
<evidence type="ECO:0000256" key="1">
    <source>
        <dbReference type="ARBA" id="ARBA00001970"/>
    </source>
</evidence>
<dbReference type="OrthoDB" id="8156287at2"/>
<keyword evidence="9 13" id="KW-1133">Transmembrane helix</keyword>
<evidence type="ECO:0000256" key="7">
    <source>
        <dbReference type="ARBA" id="ARBA00022723"/>
    </source>
</evidence>
<evidence type="ECO:0000256" key="12">
    <source>
        <dbReference type="ARBA" id="ARBA00037975"/>
    </source>
</evidence>
<organism evidence="15 16">
    <name type="scientific">Pseudovibrio exalbescens</name>
    <dbReference type="NCBI Taxonomy" id="197461"/>
    <lineage>
        <taxon>Bacteria</taxon>
        <taxon>Pseudomonadati</taxon>
        <taxon>Pseudomonadota</taxon>
        <taxon>Alphaproteobacteria</taxon>
        <taxon>Hyphomicrobiales</taxon>
        <taxon>Stappiaceae</taxon>
        <taxon>Pseudovibrio</taxon>
    </lineage>
</organism>
<reference evidence="15 16" key="1">
    <citation type="submission" date="2016-03" db="EMBL/GenBank/DDBJ databases">
        <title>Genome sequence of Nesiotobacter sp. nov., a moderately halophilic alphaproteobacterium isolated from the Yellow Sea, China.</title>
        <authorList>
            <person name="Zhang G."/>
            <person name="Zhang R."/>
        </authorList>
    </citation>
    <scope>NUCLEOTIDE SEQUENCE [LARGE SCALE GENOMIC DNA]</scope>
    <source>
        <strain evidence="15 16">WB1-6</strain>
    </source>
</reference>
<evidence type="ECO:0000256" key="5">
    <source>
        <dbReference type="ARBA" id="ARBA00022617"/>
    </source>
</evidence>
<dbReference type="InterPro" id="IPR011577">
    <property type="entry name" value="Cyt_b561_bac/Ni-Hgenase"/>
</dbReference>
<evidence type="ECO:0000313" key="15">
    <source>
        <dbReference type="EMBL" id="OKL44291.1"/>
    </source>
</evidence>
<dbReference type="GO" id="GO:0046872">
    <property type="term" value="F:metal ion binding"/>
    <property type="evidence" value="ECO:0007669"/>
    <property type="project" value="UniProtKB-KW"/>
</dbReference>
<gene>
    <name evidence="15" type="ORF">A3843_07740</name>
</gene>
<dbReference type="GO" id="GO:0009055">
    <property type="term" value="F:electron transfer activity"/>
    <property type="evidence" value="ECO:0007669"/>
    <property type="project" value="InterPro"/>
</dbReference>
<evidence type="ECO:0000256" key="6">
    <source>
        <dbReference type="ARBA" id="ARBA00022692"/>
    </source>
</evidence>
<evidence type="ECO:0000256" key="11">
    <source>
        <dbReference type="ARBA" id="ARBA00023136"/>
    </source>
</evidence>
<sequence>MQSPQVYSVTARVIHWITAAGVLTMVPAGIVMVNIGSGALQNTLFDFHRSMGVVLFVITAIRLMYRFVVPAPPLPSSLPIWQRTLAQSTQGLLYLILLVNPLVGWVATSAFGAPISVFNLFVLPPIVAKDQALSEVLFSFHTALGILMAVAIVLHIAGALYHWLIAKDGVFQRMTTGTNTAAADASTPQGR</sequence>
<keyword evidence="16" id="KW-1185">Reference proteome</keyword>
<dbReference type="InterPro" id="IPR052168">
    <property type="entry name" value="Cytochrome_b561_oxidase"/>
</dbReference>
<dbReference type="AlphaFoldDB" id="A0A1U7JI12"/>
<evidence type="ECO:0000313" key="16">
    <source>
        <dbReference type="Proteomes" id="UP000185783"/>
    </source>
</evidence>
<accession>A0A1U7JI12</accession>
<keyword evidence="6 13" id="KW-0812">Transmembrane</keyword>
<dbReference type="PANTHER" id="PTHR30529:SF1">
    <property type="entry name" value="CYTOCHROME B561 HOMOLOG 2"/>
    <property type="match status" value="1"/>
</dbReference>
<proteinExistence type="inferred from homology"/>
<dbReference type="Gene3D" id="1.20.950.20">
    <property type="entry name" value="Transmembrane di-heme cytochromes, Chain C"/>
    <property type="match status" value="1"/>
</dbReference>
<feature type="domain" description="Cytochrome b561 bacterial/Ni-hydrogenase" evidence="14">
    <location>
        <begin position="6"/>
        <end position="177"/>
    </location>
</feature>
<keyword evidence="3" id="KW-0813">Transport</keyword>
<feature type="transmembrane region" description="Helical" evidence="13">
    <location>
        <begin position="47"/>
        <end position="65"/>
    </location>
</feature>
<dbReference type="GO" id="GO:0005886">
    <property type="term" value="C:plasma membrane"/>
    <property type="evidence" value="ECO:0007669"/>
    <property type="project" value="UniProtKB-SubCell"/>
</dbReference>
<dbReference type="STRING" id="197461.A3843_07740"/>
<evidence type="ECO:0000256" key="13">
    <source>
        <dbReference type="SAM" id="Phobius"/>
    </source>
</evidence>
<dbReference type="GO" id="GO:0022904">
    <property type="term" value="P:respiratory electron transport chain"/>
    <property type="evidence" value="ECO:0007669"/>
    <property type="project" value="InterPro"/>
</dbReference>
<comment type="similarity">
    <text evidence="12">Belongs to the cytochrome b561 family.</text>
</comment>
<protein>
    <submittedName>
        <fullName evidence="15">Cytochrome B</fullName>
    </submittedName>
</protein>
<keyword evidence="11 13" id="KW-0472">Membrane</keyword>
<comment type="cofactor">
    <cofactor evidence="1">
        <name>heme b</name>
        <dbReference type="ChEBI" id="CHEBI:60344"/>
    </cofactor>
</comment>
<keyword evidence="4" id="KW-1003">Cell membrane</keyword>
<keyword evidence="5" id="KW-0349">Heme</keyword>
<evidence type="ECO:0000256" key="4">
    <source>
        <dbReference type="ARBA" id="ARBA00022475"/>
    </source>
</evidence>
<dbReference type="GO" id="GO:0020037">
    <property type="term" value="F:heme binding"/>
    <property type="evidence" value="ECO:0007669"/>
    <property type="project" value="TreeGrafter"/>
</dbReference>
<dbReference type="EMBL" id="LVVZ01000014">
    <property type="protein sequence ID" value="OKL44291.1"/>
    <property type="molecule type" value="Genomic_DNA"/>
</dbReference>
<evidence type="ECO:0000256" key="9">
    <source>
        <dbReference type="ARBA" id="ARBA00022989"/>
    </source>
</evidence>
<evidence type="ECO:0000256" key="2">
    <source>
        <dbReference type="ARBA" id="ARBA00004651"/>
    </source>
</evidence>
<feature type="transmembrane region" description="Helical" evidence="13">
    <location>
        <begin position="92"/>
        <end position="118"/>
    </location>
</feature>
<dbReference type="Proteomes" id="UP000185783">
    <property type="component" value="Unassembled WGS sequence"/>
</dbReference>
<dbReference type="RefSeq" id="WP_051268900.1">
    <property type="nucleotide sequence ID" value="NZ_LVVZ01000014.1"/>
</dbReference>
<feature type="transmembrane region" description="Helical" evidence="13">
    <location>
        <begin position="138"/>
        <end position="164"/>
    </location>
</feature>
<comment type="subcellular location">
    <subcellularLocation>
        <location evidence="2">Cell membrane</location>
        <topology evidence="2">Multi-pass membrane protein</topology>
    </subcellularLocation>
</comment>
<comment type="caution">
    <text evidence="15">The sequence shown here is derived from an EMBL/GenBank/DDBJ whole genome shotgun (WGS) entry which is preliminary data.</text>
</comment>
<dbReference type="Pfam" id="PF01292">
    <property type="entry name" value="Ni_hydr_CYTB"/>
    <property type="match status" value="1"/>
</dbReference>
<keyword evidence="10" id="KW-0408">Iron</keyword>
<feature type="transmembrane region" description="Helical" evidence="13">
    <location>
        <begin position="12"/>
        <end position="35"/>
    </location>
</feature>
<dbReference type="SUPFAM" id="SSF81342">
    <property type="entry name" value="Transmembrane di-heme cytochromes"/>
    <property type="match status" value="1"/>
</dbReference>
<keyword evidence="7" id="KW-0479">Metal-binding</keyword>
<evidence type="ECO:0000256" key="3">
    <source>
        <dbReference type="ARBA" id="ARBA00022448"/>
    </source>
</evidence>